<gene>
    <name evidence="1" type="ORF">GND95_08790</name>
</gene>
<evidence type="ECO:0000313" key="2">
    <source>
        <dbReference type="Proteomes" id="UP000483018"/>
    </source>
</evidence>
<dbReference type="EMBL" id="WSLF01000007">
    <property type="protein sequence ID" value="KAE9633740.1"/>
    <property type="molecule type" value="Genomic_DNA"/>
</dbReference>
<dbReference type="Proteomes" id="UP000483018">
    <property type="component" value="Unassembled WGS sequence"/>
</dbReference>
<dbReference type="AlphaFoldDB" id="A0A7C8HEA4"/>
<accession>A0A7C8HEA4</accession>
<reference evidence="1 2" key="1">
    <citation type="submission" date="2019-12" db="EMBL/GenBank/DDBJ databases">
        <title>Defluviitalea raffinosedens, isolated from a biogas fermenter, genome sequencing and characterization.</title>
        <authorList>
            <person name="Rettenmaier R."/>
            <person name="Schneider M."/>
            <person name="Neuhaus K."/>
            <person name="Liebl W."/>
            <person name="Zverlov V."/>
        </authorList>
    </citation>
    <scope>NUCLEOTIDE SEQUENCE [LARGE SCALE GENOMIC DNA]</scope>
    <source>
        <strain evidence="1 2">249c-K6</strain>
    </source>
</reference>
<organism evidence="1 2">
    <name type="scientific">Defluviitalea raffinosedens</name>
    <dbReference type="NCBI Taxonomy" id="1450156"/>
    <lineage>
        <taxon>Bacteria</taxon>
        <taxon>Bacillati</taxon>
        <taxon>Bacillota</taxon>
        <taxon>Clostridia</taxon>
        <taxon>Lachnospirales</taxon>
        <taxon>Defluviitaleaceae</taxon>
        <taxon>Defluviitalea</taxon>
    </lineage>
</organism>
<name>A0A7C8HEA4_9FIRM</name>
<evidence type="ECO:0000313" key="1">
    <source>
        <dbReference type="EMBL" id="KAE9633740.1"/>
    </source>
</evidence>
<sequence length="92" mass="10977">MDKIDNQLDKLLVELQNMTNKELNMLVTVIKEQKSIPQSVKTILSKMVEKELRRRELEEIIKKRIKALGALQFFQEMMIEYVYGRDEKLNVH</sequence>
<keyword evidence="2" id="KW-1185">Reference proteome</keyword>
<protein>
    <submittedName>
        <fullName evidence="1">Uncharacterized protein</fullName>
    </submittedName>
</protein>
<comment type="caution">
    <text evidence="1">The sequence shown here is derived from an EMBL/GenBank/DDBJ whole genome shotgun (WGS) entry which is preliminary data.</text>
</comment>
<proteinExistence type="predicted"/>
<dbReference type="RefSeq" id="WP_158740526.1">
    <property type="nucleotide sequence ID" value="NZ_WSLF01000007.1"/>
</dbReference>